<comment type="function">
    <text evidence="7">Hydrolyzes ribosome-free peptidyl-tRNAs (with 1 or more amino acids incorporated), which drop off the ribosome during protein synthesis, or as a result of ribosome stalling.</text>
</comment>
<sequence length="202" mass="22314">MSAIKLIVGLGNPGAEYAATRHNAGFWFVDELAREGGATLRHDSKFHGLAGKARLHGEDIWLLQPQTFMNRSGLSVVALAQFYKILPDQILVVHDEMDIPAGQVKLKQGGGNGGHNGLKDIQSHLSTPAFWRLRLGVGHPGDRGEVVSYVLKPPRREEQELIDAAMLRAQNLLPRMLKGEMNIAMQQLHTDESKQRPHKPAP</sequence>
<dbReference type="Gene3D" id="3.40.50.1470">
    <property type="entry name" value="Peptidyl-tRNA hydrolase"/>
    <property type="match status" value="1"/>
</dbReference>
<dbReference type="PANTHER" id="PTHR17224:SF1">
    <property type="entry name" value="PEPTIDYL-TRNA HYDROLASE"/>
    <property type="match status" value="1"/>
</dbReference>
<comment type="subcellular location">
    <subcellularLocation>
        <location evidence="7">Cytoplasm</location>
    </subcellularLocation>
</comment>
<feature type="active site" description="Proton acceptor" evidence="7">
    <location>
        <position position="22"/>
    </location>
</feature>
<comment type="similarity">
    <text evidence="5 7 9">Belongs to the PTH family.</text>
</comment>
<protein>
    <recommendedName>
        <fullName evidence="6 7">Peptidyl-tRNA hydrolase</fullName>
        <shortName evidence="7">Pth</shortName>
        <ecNumber evidence="1 7">3.1.1.29</ecNumber>
    </recommendedName>
</protein>
<dbReference type="AlphaFoldDB" id="A0A840RFJ2"/>
<keyword evidence="11" id="KW-1185">Reference proteome</keyword>
<name>A0A840RFJ2_9NEIS</name>
<keyword evidence="3 7" id="KW-0378">Hydrolase</keyword>
<dbReference type="PROSITE" id="PS01195">
    <property type="entry name" value="PEPT_TRNA_HYDROL_1"/>
    <property type="match status" value="1"/>
</dbReference>
<dbReference type="SUPFAM" id="SSF53178">
    <property type="entry name" value="Peptidyl-tRNA hydrolase-like"/>
    <property type="match status" value="1"/>
</dbReference>
<evidence type="ECO:0000256" key="5">
    <source>
        <dbReference type="ARBA" id="ARBA00038063"/>
    </source>
</evidence>
<evidence type="ECO:0000256" key="7">
    <source>
        <dbReference type="HAMAP-Rule" id="MF_00083"/>
    </source>
</evidence>
<dbReference type="GO" id="GO:0004045">
    <property type="term" value="F:peptidyl-tRNA hydrolase activity"/>
    <property type="evidence" value="ECO:0007669"/>
    <property type="project" value="UniProtKB-UniRule"/>
</dbReference>
<feature type="binding site" evidence="7">
    <location>
        <position position="68"/>
    </location>
    <ligand>
        <name>tRNA</name>
        <dbReference type="ChEBI" id="CHEBI:17843"/>
    </ligand>
</feature>
<dbReference type="RefSeq" id="WP_184101748.1">
    <property type="nucleotide sequence ID" value="NZ_JACHHN010000005.1"/>
</dbReference>
<dbReference type="GO" id="GO:0005737">
    <property type="term" value="C:cytoplasm"/>
    <property type="evidence" value="ECO:0007669"/>
    <property type="project" value="UniProtKB-SubCell"/>
</dbReference>
<feature type="binding site" evidence="7">
    <location>
        <position position="17"/>
    </location>
    <ligand>
        <name>tRNA</name>
        <dbReference type="ChEBI" id="CHEBI:17843"/>
    </ligand>
</feature>
<evidence type="ECO:0000256" key="6">
    <source>
        <dbReference type="ARBA" id="ARBA00050038"/>
    </source>
</evidence>
<dbReference type="InterPro" id="IPR036416">
    <property type="entry name" value="Pept_tRNA_hydro_sf"/>
</dbReference>
<dbReference type="GO" id="GO:0072344">
    <property type="term" value="P:rescue of stalled ribosome"/>
    <property type="evidence" value="ECO:0007669"/>
    <property type="project" value="UniProtKB-UniRule"/>
</dbReference>
<dbReference type="FunFam" id="3.40.50.1470:FF:000001">
    <property type="entry name" value="Peptidyl-tRNA hydrolase"/>
    <property type="match status" value="1"/>
</dbReference>
<gene>
    <name evidence="7" type="primary">pth</name>
    <name evidence="10" type="ORF">HNQ50_002842</name>
</gene>
<comment type="subunit">
    <text evidence="7">Monomer.</text>
</comment>
<evidence type="ECO:0000256" key="3">
    <source>
        <dbReference type="ARBA" id="ARBA00022801"/>
    </source>
</evidence>
<dbReference type="Pfam" id="PF01195">
    <property type="entry name" value="Pept_tRNA_hydro"/>
    <property type="match status" value="1"/>
</dbReference>
<dbReference type="NCBIfam" id="TIGR00447">
    <property type="entry name" value="pth"/>
    <property type="match status" value="1"/>
</dbReference>
<comment type="catalytic activity">
    <reaction evidence="7 8">
        <text>an N-acyl-L-alpha-aminoacyl-tRNA + H2O = an N-acyl-L-amino acid + a tRNA + H(+)</text>
        <dbReference type="Rhea" id="RHEA:54448"/>
        <dbReference type="Rhea" id="RHEA-COMP:10123"/>
        <dbReference type="Rhea" id="RHEA-COMP:13883"/>
        <dbReference type="ChEBI" id="CHEBI:15377"/>
        <dbReference type="ChEBI" id="CHEBI:15378"/>
        <dbReference type="ChEBI" id="CHEBI:59874"/>
        <dbReference type="ChEBI" id="CHEBI:78442"/>
        <dbReference type="ChEBI" id="CHEBI:138191"/>
        <dbReference type="EC" id="3.1.1.29"/>
    </reaction>
</comment>
<comment type="caution">
    <text evidence="10">The sequence shown here is derived from an EMBL/GenBank/DDBJ whole genome shotgun (WGS) entry which is preliminary data.</text>
</comment>
<dbReference type="HAMAP" id="MF_00083">
    <property type="entry name" value="Pept_tRNA_hydro_bact"/>
    <property type="match status" value="1"/>
</dbReference>
<keyword evidence="2 7" id="KW-0820">tRNA-binding</keyword>
<evidence type="ECO:0000313" key="10">
    <source>
        <dbReference type="EMBL" id="MBB5192105.1"/>
    </source>
</evidence>
<dbReference type="Proteomes" id="UP000543030">
    <property type="component" value="Unassembled WGS sequence"/>
</dbReference>
<dbReference type="PANTHER" id="PTHR17224">
    <property type="entry name" value="PEPTIDYL-TRNA HYDROLASE"/>
    <property type="match status" value="1"/>
</dbReference>
<dbReference type="GO" id="GO:0000049">
    <property type="term" value="F:tRNA binding"/>
    <property type="evidence" value="ECO:0007669"/>
    <property type="project" value="UniProtKB-UniRule"/>
</dbReference>
<dbReference type="InterPro" id="IPR001328">
    <property type="entry name" value="Pept_tRNA_hydro"/>
</dbReference>
<organism evidence="10 11">
    <name type="scientific">Silvimonas terrae</name>
    <dbReference type="NCBI Taxonomy" id="300266"/>
    <lineage>
        <taxon>Bacteria</taxon>
        <taxon>Pseudomonadati</taxon>
        <taxon>Pseudomonadota</taxon>
        <taxon>Betaproteobacteria</taxon>
        <taxon>Neisseriales</taxon>
        <taxon>Chitinibacteraceae</taxon>
        <taxon>Silvimonas</taxon>
    </lineage>
</organism>
<dbReference type="PROSITE" id="PS01196">
    <property type="entry name" value="PEPT_TRNA_HYDROL_2"/>
    <property type="match status" value="1"/>
</dbReference>
<dbReference type="GO" id="GO:0006515">
    <property type="term" value="P:protein quality control for misfolded or incompletely synthesized proteins"/>
    <property type="evidence" value="ECO:0007669"/>
    <property type="project" value="UniProtKB-UniRule"/>
</dbReference>
<feature type="site" description="Stabilizes the basic form of H active site to accept a proton" evidence="7">
    <location>
        <position position="95"/>
    </location>
</feature>
<accession>A0A840RFJ2</accession>
<evidence type="ECO:0000256" key="2">
    <source>
        <dbReference type="ARBA" id="ARBA00022555"/>
    </source>
</evidence>
<feature type="binding site" evidence="7">
    <location>
        <position position="116"/>
    </location>
    <ligand>
        <name>tRNA</name>
        <dbReference type="ChEBI" id="CHEBI:17843"/>
    </ligand>
</feature>
<evidence type="ECO:0000313" key="11">
    <source>
        <dbReference type="Proteomes" id="UP000543030"/>
    </source>
</evidence>
<dbReference type="CDD" id="cd00462">
    <property type="entry name" value="PTH"/>
    <property type="match status" value="1"/>
</dbReference>
<evidence type="ECO:0000256" key="8">
    <source>
        <dbReference type="RuleBase" id="RU000673"/>
    </source>
</evidence>
<dbReference type="InterPro" id="IPR018171">
    <property type="entry name" value="Pept_tRNA_hydro_CS"/>
</dbReference>
<dbReference type="EMBL" id="JACHHN010000005">
    <property type="protein sequence ID" value="MBB5192105.1"/>
    <property type="molecule type" value="Genomic_DNA"/>
</dbReference>
<proteinExistence type="inferred from homology"/>
<dbReference type="EC" id="3.1.1.29" evidence="1 7"/>
<keyword evidence="7" id="KW-0963">Cytoplasm</keyword>
<reference evidence="10 11" key="1">
    <citation type="submission" date="2020-08" db="EMBL/GenBank/DDBJ databases">
        <title>Genomic Encyclopedia of Type Strains, Phase IV (KMG-IV): sequencing the most valuable type-strain genomes for metagenomic binning, comparative biology and taxonomic classification.</title>
        <authorList>
            <person name="Goeker M."/>
        </authorList>
    </citation>
    <scope>NUCLEOTIDE SEQUENCE [LARGE SCALE GENOMIC DNA]</scope>
    <source>
        <strain evidence="10 11">DSM 18233</strain>
    </source>
</reference>
<keyword evidence="4 7" id="KW-0694">RNA-binding</keyword>
<feature type="binding site" evidence="7">
    <location>
        <position position="70"/>
    </location>
    <ligand>
        <name>tRNA</name>
        <dbReference type="ChEBI" id="CHEBI:17843"/>
    </ligand>
</feature>
<evidence type="ECO:0000256" key="9">
    <source>
        <dbReference type="RuleBase" id="RU004320"/>
    </source>
</evidence>
<evidence type="ECO:0000256" key="4">
    <source>
        <dbReference type="ARBA" id="ARBA00022884"/>
    </source>
</evidence>
<evidence type="ECO:0000256" key="1">
    <source>
        <dbReference type="ARBA" id="ARBA00013260"/>
    </source>
</evidence>
<feature type="site" description="Discriminates between blocked and unblocked aminoacyl-tRNA" evidence="7">
    <location>
        <position position="12"/>
    </location>
</feature>
<comment type="function">
    <text evidence="7">Catalyzes the release of premature peptidyl moieties from peptidyl-tRNA molecules trapped in stalled 50S ribosomal subunits, and thus maintains levels of free tRNAs and 50S ribosomes.</text>
</comment>